<sequence>MGARISCVTTRNFLRPKVFAECSKKMATNGVHTLSAPIRDILSKGLPLLRWCDLSSIKE</sequence>
<accession>A0A0M3IGS8</accession>
<dbReference type="AlphaFoldDB" id="A0A0M3IGS8"/>
<reference evidence="2" key="1">
    <citation type="submission" date="2017-02" db="UniProtKB">
        <authorList>
            <consortium name="WormBaseParasite"/>
        </authorList>
    </citation>
    <scope>IDENTIFICATION</scope>
</reference>
<name>A0A0M3IGS8_ASCLU</name>
<evidence type="ECO:0000313" key="2">
    <source>
        <dbReference type="WBParaSite" id="ALUE_0001754401-mRNA-1"/>
    </source>
</evidence>
<dbReference type="WBParaSite" id="ALUE_0001754401-mRNA-1">
    <property type="protein sequence ID" value="ALUE_0001754401-mRNA-1"/>
    <property type="gene ID" value="ALUE_0001754401"/>
</dbReference>
<proteinExistence type="predicted"/>
<evidence type="ECO:0000313" key="1">
    <source>
        <dbReference type="Proteomes" id="UP000036681"/>
    </source>
</evidence>
<keyword evidence="1" id="KW-1185">Reference proteome</keyword>
<protein>
    <submittedName>
        <fullName evidence="2">Uncharacterized protein</fullName>
    </submittedName>
</protein>
<dbReference type="Proteomes" id="UP000036681">
    <property type="component" value="Unplaced"/>
</dbReference>
<organism evidence="1 2">
    <name type="scientific">Ascaris lumbricoides</name>
    <name type="common">Giant roundworm</name>
    <dbReference type="NCBI Taxonomy" id="6252"/>
    <lineage>
        <taxon>Eukaryota</taxon>
        <taxon>Metazoa</taxon>
        <taxon>Ecdysozoa</taxon>
        <taxon>Nematoda</taxon>
        <taxon>Chromadorea</taxon>
        <taxon>Rhabditida</taxon>
        <taxon>Spirurina</taxon>
        <taxon>Ascaridomorpha</taxon>
        <taxon>Ascaridoidea</taxon>
        <taxon>Ascarididae</taxon>
        <taxon>Ascaris</taxon>
    </lineage>
</organism>